<feature type="transmembrane region" description="Helical" evidence="1">
    <location>
        <begin position="316"/>
        <end position="334"/>
    </location>
</feature>
<feature type="transmembrane region" description="Helical" evidence="1">
    <location>
        <begin position="12"/>
        <end position="30"/>
    </location>
</feature>
<proteinExistence type="predicted"/>
<accession>A0A386PWW4</accession>
<name>A0A386PWW4_9LACO</name>
<evidence type="ECO:0000313" key="2">
    <source>
        <dbReference type="EMBL" id="AYE39223.1"/>
    </source>
</evidence>
<dbReference type="AlphaFoldDB" id="A0A386PWW4"/>
<feature type="transmembrane region" description="Helical" evidence="1">
    <location>
        <begin position="182"/>
        <end position="211"/>
    </location>
</feature>
<protein>
    <recommendedName>
        <fullName evidence="4">Membrane protein 6-pyruvoyl-tetrahydropterin synthase-related domain-containing protein</fullName>
    </recommendedName>
</protein>
<feature type="transmembrane region" description="Helical" evidence="1">
    <location>
        <begin position="71"/>
        <end position="93"/>
    </location>
</feature>
<feature type="transmembrane region" description="Helical" evidence="1">
    <location>
        <begin position="152"/>
        <end position="170"/>
    </location>
</feature>
<keyword evidence="1" id="KW-0472">Membrane</keyword>
<reference evidence="3" key="1">
    <citation type="submission" date="2018-08" db="EMBL/GenBank/DDBJ databases">
        <title>Genome of Lactobacillus sp. HBUAS52074.</title>
        <authorList>
            <person name="Guo Z."/>
            <person name="Zhang Z.D."/>
        </authorList>
    </citation>
    <scope>NUCLEOTIDE SEQUENCE [LARGE SCALE GENOMIC DNA]</scope>
    <source>
        <strain evidence="3">HBUAS52074</strain>
    </source>
</reference>
<gene>
    <name evidence="2" type="ORF">D1B17_11535</name>
</gene>
<feature type="transmembrane region" description="Helical" evidence="1">
    <location>
        <begin position="376"/>
        <end position="395"/>
    </location>
</feature>
<feature type="transmembrane region" description="Helical" evidence="1">
    <location>
        <begin position="528"/>
        <end position="549"/>
    </location>
</feature>
<dbReference type="OrthoDB" id="9784157at2"/>
<keyword evidence="3" id="KW-1185">Reference proteome</keyword>
<feature type="transmembrane region" description="Helical" evidence="1">
    <location>
        <begin position="127"/>
        <end position="145"/>
    </location>
</feature>
<evidence type="ECO:0000313" key="3">
    <source>
        <dbReference type="Proteomes" id="UP000267208"/>
    </source>
</evidence>
<feature type="transmembrane region" description="Helical" evidence="1">
    <location>
        <begin position="346"/>
        <end position="364"/>
    </location>
</feature>
<keyword evidence="1" id="KW-0812">Transmembrane</keyword>
<dbReference type="EMBL" id="CP031933">
    <property type="protein sequence ID" value="AYE39223.1"/>
    <property type="molecule type" value="Genomic_DNA"/>
</dbReference>
<keyword evidence="1" id="KW-1133">Transmembrane helix</keyword>
<feature type="transmembrane region" description="Helical" evidence="1">
    <location>
        <begin position="286"/>
        <end position="304"/>
    </location>
</feature>
<dbReference type="KEGG" id="lzh:D1B17_11535"/>
<evidence type="ECO:0000256" key="1">
    <source>
        <dbReference type="SAM" id="Phobius"/>
    </source>
</evidence>
<evidence type="ECO:0008006" key="4">
    <source>
        <dbReference type="Google" id="ProtNLM"/>
    </source>
</evidence>
<dbReference type="Proteomes" id="UP000267208">
    <property type="component" value="Chromosome"/>
</dbReference>
<dbReference type="RefSeq" id="WP_120143635.1">
    <property type="nucleotide sequence ID" value="NZ_CP031933.2"/>
</dbReference>
<organism evidence="2 3">
    <name type="scientific">Companilactobacillus zhachilii</name>
    <dbReference type="NCBI Taxonomy" id="2304606"/>
    <lineage>
        <taxon>Bacteria</taxon>
        <taxon>Bacillati</taxon>
        <taxon>Bacillota</taxon>
        <taxon>Bacilli</taxon>
        <taxon>Lactobacillales</taxon>
        <taxon>Lactobacillaceae</taxon>
        <taxon>Companilactobacillus</taxon>
    </lineage>
</organism>
<feature type="transmembrane region" description="Helical" evidence="1">
    <location>
        <begin position="100"/>
        <end position="121"/>
    </location>
</feature>
<sequence>MKRISLTRRSKFLIILLGYLIIASIMYFVFQNKSIWYGDDVYYQFQRIQGISKLLKEGLFPSISTINFGEIGYAVNIFYPWITLLPFGIVSLFNSNPISAFYMALFFYFLVSLLISHYSMYEFSGSHFQAVIFTLIYNFSTYRLIDLLSRAALAEYIATIFLPLCFLGFYETFFRNYHKWYLFALGFSAIVLTHVLTTFMTILIFIVFLLINFMRIKPFKKHAAAVVKAVITTILLTSLYTGPFILEELFQKFPKPDPQILKGLELAKFLKVTLQSNASRFVEGNLYNPGLVILVILIAGIFYFRKFNRINKQIYSAGLLIFLISTNLFPWHILQNTPISVIQYPYRLLIFATLFAAVSGSLIIKTVVQNDDSERQWLVASLCGVLMFGIWFGSFKMATTNSLISDPKGMIDSSMIKEDRIPDSYLNQYVPKETLNYLSSVTEHQMYVNNKIVTAIPRDNRDTGVIDVKNLRQGDDVNLPVIRYRLTRVSVNGKPVPFWTSTRGTIEFKVKQSNRHNRIVISYGSKKLYAGLACLTIVGFLVIVVDVFLRRRLLMIKELDI</sequence>
<feature type="transmembrane region" description="Helical" evidence="1">
    <location>
        <begin position="223"/>
        <end position="246"/>
    </location>
</feature>